<comment type="similarity">
    <text evidence="1">Belongs to the CBP3 family.</text>
</comment>
<dbReference type="PANTHER" id="PTHR12184">
    <property type="entry name" value="UBIQUINOL-CYTOCHROME C REDUCTASE COMPLEX ASSEMBLY FACTOR 1 FAMILY MEMBER"/>
    <property type="match status" value="1"/>
</dbReference>
<evidence type="ECO:0000313" key="3">
    <source>
        <dbReference type="EMBL" id="RPB13583.1"/>
    </source>
</evidence>
<evidence type="ECO:0000259" key="2">
    <source>
        <dbReference type="Pfam" id="PF03981"/>
    </source>
</evidence>
<proteinExistence type="inferred from homology"/>
<protein>
    <recommendedName>
        <fullName evidence="2">Ubiquinol-cytochrome c chaperone domain-containing protein</fullName>
    </recommendedName>
</protein>
<dbReference type="STRING" id="1392247.A0A3N4KSQ5"/>
<gene>
    <name evidence="3" type="ORF">P167DRAFT_604847</name>
</gene>
<dbReference type="Pfam" id="PF03981">
    <property type="entry name" value="Ubiq_cyt_C_chap"/>
    <property type="match status" value="1"/>
</dbReference>
<feature type="domain" description="Ubiquinol-cytochrome c chaperone" evidence="2">
    <location>
        <begin position="129"/>
        <end position="270"/>
    </location>
</feature>
<dbReference type="OrthoDB" id="10253878at2759"/>
<dbReference type="InterPro" id="IPR007129">
    <property type="entry name" value="Ubiqinol_cyt_c_chaperone_CPB3"/>
</dbReference>
<keyword evidence="4" id="KW-1185">Reference proteome</keyword>
<dbReference type="InParanoid" id="A0A3N4KSQ5"/>
<dbReference type="Proteomes" id="UP000277580">
    <property type="component" value="Unassembled WGS sequence"/>
</dbReference>
<dbReference type="GO" id="GO:0034551">
    <property type="term" value="P:mitochondrial respiratory chain complex III assembly"/>
    <property type="evidence" value="ECO:0007669"/>
    <property type="project" value="TreeGrafter"/>
</dbReference>
<evidence type="ECO:0000313" key="4">
    <source>
        <dbReference type="Proteomes" id="UP000277580"/>
    </source>
</evidence>
<dbReference type="InterPro" id="IPR021150">
    <property type="entry name" value="Ubiq_cyt_c_chap"/>
</dbReference>
<sequence length="303" mass="33937">MASQNCLRMLARSAPRALTKHTVPLTLRTPLPLTLTLRHATTAADAAPAIPSKQLNTAEDPQAANPPPPDTPGVVKRLTESVRSLMPSTTETYVAYGVTQELYNECVAQAAYIEGAELSQSAQFWYGTCKRKPTFVAWAQVTVLHMWMLVVRFRAFEPENVQTWQQHFVDHFFYDSEGKMIQDYKLTSGGQRKKYLKDLYAQYRGMIAGYDEGLVKGDAVLAGAIWRNVFDADPDVDVELLAMITSYVRRCVAGLDKVDDEVVHAGKIKFGSPMEEEPLVKMRSKYLEDVMKEKGHTLKNSSV</sequence>
<dbReference type="GO" id="GO:0005739">
    <property type="term" value="C:mitochondrion"/>
    <property type="evidence" value="ECO:0007669"/>
    <property type="project" value="TreeGrafter"/>
</dbReference>
<accession>A0A3N4KSQ5</accession>
<reference evidence="3 4" key="1">
    <citation type="journal article" date="2018" name="Nat. Ecol. Evol.">
        <title>Pezizomycetes genomes reveal the molecular basis of ectomycorrhizal truffle lifestyle.</title>
        <authorList>
            <person name="Murat C."/>
            <person name="Payen T."/>
            <person name="Noel B."/>
            <person name="Kuo A."/>
            <person name="Morin E."/>
            <person name="Chen J."/>
            <person name="Kohler A."/>
            <person name="Krizsan K."/>
            <person name="Balestrini R."/>
            <person name="Da Silva C."/>
            <person name="Montanini B."/>
            <person name="Hainaut M."/>
            <person name="Levati E."/>
            <person name="Barry K.W."/>
            <person name="Belfiori B."/>
            <person name="Cichocki N."/>
            <person name="Clum A."/>
            <person name="Dockter R.B."/>
            <person name="Fauchery L."/>
            <person name="Guy J."/>
            <person name="Iotti M."/>
            <person name="Le Tacon F."/>
            <person name="Lindquist E.A."/>
            <person name="Lipzen A."/>
            <person name="Malagnac F."/>
            <person name="Mello A."/>
            <person name="Molinier V."/>
            <person name="Miyauchi S."/>
            <person name="Poulain J."/>
            <person name="Riccioni C."/>
            <person name="Rubini A."/>
            <person name="Sitrit Y."/>
            <person name="Splivallo R."/>
            <person name="Traeger S."/>
            <person name="Wang M."/>
            <person name="Zifcakova L."/>
            <person name="Wipf D."/>
            <person name="Zambonelli A."/>
            <person name="Paolocci F."/>
            <person name="Nowrousian M."/>
            <person name="Ottonello S."/>
            <person name="Baldrian P."/>
            <person name="Spatafora J.W."/>
            <person name="Henrissat B."/>
            <person name="Nagy L.G."/>
            <person name="Aury J.M."/>
            <person name="Wincker P."/>
            <person name="Grigoriev I.V."/>
            <person name="Bonfante P."/>
            <person name="Martin F.M."/>
        </authorList>
    </citation>
    <scope>NUCLEOTIDE SEQUENCE [LARGE SCALE GENOMIC DNA]</scope>
    <source>
        <strain evidence="3 4">CCBAS932</strain>
    </source>
</reference>
<dbReference type="AlphaFoldDB" id="A0A3N4KSQ5"/>
<name>A0A3N4KSQ5_9PEZI</name>
<dbReference type="EMBL" id="ML119122">
    <property type="protein sequence ID" value="RPB13583.1"/>
    <property type="molecule type" value="Genomic_DNA"/>
</dbReference>
<dbReference type="PANTHER" id="PTHR12184:SF1">
    <property type="entry name" value="UBIQUINOL-CYTOCHROME-C REDUCTASE COMPLEX ASSEMBLY FACTOR 1"/>
    <property type="match status" value="1"/>
</dbReference>
<evidence type="ECO:0000256" key="1">
    <source>
        <dbReference type="ARBA" id="ARBA00006407"/>
    </source>
</evidence>
<dbReference type="FunCoup" id="A0A3N4KSQ5">
    <property type="interactions" value="73"/>
</dbReference>
<organism evidence="3 4">
    <name type="scientific">Morchella conica CCBAS932</name>
    <dbReference type="NCBI Taxonomy" id="1392247"/>
    <lineage>
        <taxon>Eukaryota</taxon>
        <taxon>Fungi</taxon>
        <taxon>Dikarya</taxon>
        <taxon>Ascomycota</taxon>
        <taxon>Pezizomycotina</taxon>
        <taxon>Pezizomycetes</taxon>
        <taxon>Pezizales</taxon>
        <taxon>Morchellaceae</taxon>
        <taxon>Morchella</taxon>
    </lineage>
</organism>